<dbReference type="InterPro" id="IPR002656">
    <property type="entry name" value="Acyl_transf_3_dom"/>
</dbReference>
<evidence type="ECO:0000313" key="3">
    <source>
        <dbReference type="EMBL" id="KTD21543.1"/>
    </source>
</evidence>
<dbReference type="EMBL" id="LNYH01000092">
    <property type="protein sequence ID" value="KTD21543.1"/>
    <property type="molecule type" value="Genomic_DNA"/>
</dbReference>
<dbReference type="GO" id="GO:0016747">
    <property type="term" value="F:acyltransferase activity, transferring groups other than amino-acyl groups"/>
    <property type="evidence" value="ECO:0007669"/>
    <property type="project" value="InterPro"/>
</dbReference>
<organism evidence="3 4">
    <name type="scientific">Legionella israelensis</name>
    <dbReference type="NCBI Taxonomy" id="454"/>
    <lineage>
        <taxon>Bacteria</taxon>
        <taxon>Pseudomonadati</taxon>
        <taxon>Pseudomonadota</taxon>
        <taxon>Gammaproteobacteria</taxon>
        <taxon>Legionellales</taxon>
        <taxon>Legionellaceae</taxon>
        <taxon>Legionella</taxon>
    </lineage>
</organism>
<feature type="transmembrane region" description="Helical" evidence="1">
    <location>
        <begin position="46"/>
        <end position="68"/>
    </location>
</feature>
<keyword evidence="1" id="KW-1133">Transmembrane helix</keyword>
<evidence type="ECO:0000313" key="4">
    <source>
        <dbReference type="Proteomes" id="UP000054761"/>
    </source>
</evidence>
<protein>
    <recommendedName>
        <fullName evidence="2">Acyltransferase 3 domain-containing protein</fullName>
    </recommendedName>
</protein>
<reference evidence="3 4" key="1">
    <citation type="submission" date="2015-11" db="EMBL/GenBank/DDBJ databases">
        <title>Genomic analysis of 38 Legionella species identifies large and diverse effector repertoires.</title>
        <authorList>
            <person name="Burstein D."/>
            <person name="Amaro F."/>
            <person name="Zusman T."/>
            <person name="Lifshitz Z."/>
            <person name="Cohen O."/>
            <person name="Gilbert J.A."/>
            <person name="Pupko T."/>
            <person name="Shuman H.A."/>
            <person name="Segal G."/>
        </authorList>
    </citation>
    <scope>NUCLEOTIDE SEQUENCE [LARGE SCALE GENOMIC DNA]</scope>
    <source>
        <strain evidence="3 4">Bercovier 4</strain>
    </source>
</reference>
<keyword evidence="1" id="KW-0472">Membrane</keyword>
<dbReference type="RefSeq" id="WP_131780774.1">
    <property type="nucleotide sequence ID" value="NZ_CAAAJA010000095.1"/>
</dbReference>
<comment type="caution">
    <text evidence="3">The sequence shown here is derived from an EMBL/GenBank/DDBJ whole genome shotgun (WGS) entry which is preliminary data.</text>
</comment>
<dbReference type="Proteomes" id="UP000054761">
    <property type="component" value="Unassembled WGS sequence"/>
</dbReference>
<keyword evidence="1" id="KW-0812">Transmembrane</keyword>
<proteinExistence type="predicted"/>
<feature type="transmembrane region" description="Helical" evidence="1">
    <location>
        <begin position="80"/>
        <end position="99"/>
    </location>
</feature>
<dbReference type="OrthoDB" id="1072135at2"/>
<keyword evidence="4" id="KW-1185">Reference proteome</keyword>
<dbReference type="PATRIC" id="fig|454.4.peg.1672"/>
<evidence type="ECO:0000256" key="1">
    <source>
        <dbReference type="SAM" id="Phobius"/>
    </source>
</evidence>
<dbReference type="Pfam" id="PF01757">
    <property type="entry name" value="Acyl_transf_3"/>
    <property type="match status" value="1"/>
</dbReference>
<evidence type="ECO:0000259" key="2">
    <source>
        <dbReference type="Pfam" id="PF01757"/>
    </source>
</evidence>
<feature type="transmembrane region" description="Helical" evidence="1">
    <location>
        <begin position="20"/>
        <end position="37"/>
    </location>
</feature>
<accession>A0A0W0VN79</accession>
<feature type="transmembrane region" description="Helical" evidence="1">
    <location>
        <begin position="120"/>
        <end position="138"/>
    </location>
</feature>
<dbReference type="STRING" id="454.Lisr_1534"/>
<sequence length="187" mass="21465">MAYFRQANLWQVDLSNWTGIVKSVVALSGYFVLGFLWKNVRLPPKYMILAFVLFLIGFSVTAWGTYTLTLRHQGEFQSVFYEYSIFNVLLMSAGVFLLVKSLATGTYTGETRKERILQETSADVLGIYLVHAMVLEILRDGMLGWQFEPMQTHAALGILLFAALIFFFSFVVVWVLRRIPLIRQIVF</sequence>
<feature type="domain" description="Acyltransferase 3" evidence="2">
    <location>
        <begin position="17"/>
        <end position="177"/>
    </location>
</feature>
<dbReference type="AlphaFoldDB" id="A0A0W0VN79"/>
<name>A0A0W0VN79_9GAMM</name>
<feature type="transmembrane region" description="Helical" evidence="1">
    <location>
        <begin position="158"/>
        <end position="176"/>
    </location>
</feature>
<gene>
    <name evidence="3" type="ORF">Lisr_1534</name>
</gene>